<accession>A0A836K8Q2</accession>
<reference evidence="1 2" key="1">
    <citation type="submission" date="2021-02" db="EMBL/GenBank/DDBJ databases">
        <title>Leishmania (Mundinia) enrietti genome sequencing and assembly.</title>
        <authorList>
            <person name="Almutairi H."/>
            <person name="Gatherer D."/>
        </authorList>
    </citation>
    <scope>NUCLEOTIDE SEQUENCE [LARGE SCALE GENOMIC DNA]</scope>
    <source>
        <strain evidence="1">CUR178</strain>
    </source>
</reference>
<comment type="caution">
    <text evidence="1">The sequence shown here is derived from an EMBL/GenBank/DDBJ whole genome shotgun (WGS) entry which is preliminary data.</text>
</comment>
<gene>
    <name evidence="1" type="ORF">CUR178_01047</name>
</gene>
<sequence length="79" mass="8726">MCSEVLSLWGNVQQASKGVGFTKKRCDGVDSLLLRGSARYSEAVAAWEYHGCISSEIPDCRGNDDCERDNDGVDGRQRR</sequence>
<dbReference type="RefSeq" id="XP_067688926.1">
    <property type="nucleotide sequence ID" value="XM_067832823.1"/>
</dbReference>
<dbReference type="AlphaFoldDB" id="A0A836K8Q2"/>
<dbReference type="EMBL" id="JAFHKP010000035">
    <property type="protein sequence ID" value="KAG5467404.1"/>
    <property type="molecule type" value="Genomic_DNA"/>
</dbReference>
<dbReference type="KEGG" id="lenr:94168333"/>
<organism evidence="1 2">
    <name type="scientific">Leishmania enriettii</name>
    <dbReference type="NCBI Taxonomy" id="5663"/>
    <lineage>
        <taxon>Eukaryota</taxon>
        <taxon>Discoba</taxon>
        <taxon>Euglenozoa</taxon>
        <taxon>Kinetoplastea</taxon>
        <taxon>Metakinetoplastina</taxon>
        <taxon>Trypanosomatida</taxon>
        <taxon>Trypanosomatidae</taxon>
        <taxon>Leishmaniinae</taxon>
        <taxon>Leishmania</taxon>
    </lineage>
</organism>
<protein>
    <submittedName>
        <fullName evidence="1">Uncharacterized protein</fullName>
    </submittedName>
</protein>
<dbReference type="GeneID" id="94168333"/>
<dbReference type="Proteomes" id="UP000674179">
    <property type="component" value="Chromosome 35"/>
</dbReference>
<proteinExistence type="predicted"/>
<keyword evidence="2" id="KW-1185">Reference proteome</keyword>
<evidence type="ECO:0000313" key="1">
    <source>
        <dbReference type="EMBL" id="KAG5467404.1"/>
    </source>
</evidence>
<evidence type="ECO:0000313" key="2">
    <source>
        <dbReference type="Proteomes" id="UP000674179"/>
    </source>
</evidence>
<name>A0A836K8Q2_LEIEN</name>